<evidence type="ECO:0000313" key="2">
    <source>
        <dbReference type="EMBL" id="MCA1855262.1"/>
    </source>
</evidence>
<feature type="transmembrane region" description="Helical" evidence="1">
    <location>
        <begin position="12"/>
        <end position="32"/>
    </location>
</feature>
<dbReference type="InterPro" id="IPR008621">
    <property type="entry name" value="Cbb3-typ_cyt_oxidase_comp"/>
</dbReference>
<reference evidence="2 3" key="1">
    <citation type="submission" date="2021-07" db="EMBL/GenBank/DDBJ databases">
        <title>Characterization of Violacein-producing bacteria and related species.</title>
        <authorList>
            <person name="Wilson H.S."/>
            <person name="De Leon M.E."/>
        </authorList>
    </citation>
    <scope>NUCLEOTIDE SEQUENCE [LARGE SCALE GENOMIC DNA]</scope>
    <source>
        <strain evidence="2 3">HSC-2F05</strain>
    </source>
</reference>
<keyword evidence="1" id="KW-0812">Transmembrane</keyword>
<name>A0ABS7Y8C8_9BURK</name>
<comment type="caution">
    <text evidence="2">The sequence shown here is derived from an EMBL/GenBank/DDBJ whole genome shotgun (WGS) entry which is preliminary data.</text>
</comment>
<dbReference type="Pfam" id="PF05545">
    <property type="entry name" value="FixQ"/>
    <property type="match status" value="1"/>
</dbReference>
<dbReference type="Proteomes" id="UP001198602">
    <property type="component" value="Unassembled WGS sequence"/>
</dbReference>
<evidence type="ECO:0000256" key="1">
    <source>
        <dbReference type="SAM" id="Phobius"/>
    </source>
</evidence>
<accession>A0ABS7Y8C8</accession>
<keyword evidence="3" id="KW-1185">Reference proteome</keyword>
<proteinExistence type="predicted"/>
<protein>
    <submittedName>
        <fullName evidence="2">Cbb3-type cytochrome c oxidase subunit 3</fullName>
    </submittedName>
</protein>
<keyword evidence="1" id="KW-0472">Membrane</keyword>
<gene>
    <name evidence="2" type="ORF">LE190_04895</name>
</gene>
<organism evidence="2 3">
    <name type="scientific">Massilia hydrophila</name>
    <dbReference type="NCBI Taxonomy" id="3044279"/>
    <lineage>
        <taxon>Bacteria</taxon>
        <taxon>Pseudomonadati</taxon>
        <taxon>Pseudomonadota</taxon>
        <taxon>Betaproteobacteria</taxon>
        <taxon>Burkholderiales</taxon>
        <taxon>Oxalobacteraceae</taxon>
        <taxon>Telluria group</taxon>
        <taxon>Massilia</taxon>
    </lineage>
</organism>
<keyword evidence="1" id="KW-1133">Transmembrane helix</keyword>
<evidence type="ECO:0000313" key="3">
    <source>
        <dbReference type="Proteomes" id="UP001198602"/>
    </source>
</evidence>
<dbReference type="RefSeq" id="WP_224947365.1">
    <property type="nucleotide sequence ID" value="NZ_JAHYBX010000001.1"/>
</dbReference>
<dbReference type="EMBL" id="JAHYBX010000001">
    <property type="protein sequence ID" value="MCA1855262.1"/>
    <property type="molecule type" value="Genomic_DNA"/>
</dbReference>
<sequence>MAIQQIFDDASSVMTVISFTTFLGIVGWTYLLRKGSDFDRAARLPFMDENEAAGESERG</sequence>